<dbReference type="EMBL" id="CP088156">
    <property type="protein sequence ID" value="UFZ03626.1"/>
    <property type="molecule type" value="Genomic_DNA"/>
</dbReference>
<dbReference type="SFLD" id="SFLDS00003">
    <property type="entry name" value="Haloacid_Dehalogenase"/>
    <property type="match status" value="1"/>
</dbReference>
<sequence length="227" mass="24109">MTRWHVAAVLLDMDGTLLDTEKVYLEASIAALRTLGYTDGVTELCHAMIGIPGPDNERTLLNHFGDDFPLDDVNRLFAVNAAEILHAGMPLKRGVIDLLDAIEAAGLPKAIVTSSSRSTAAEHLRLARIDHRFDAILTRDDVSRAKPHPDLYLLAASRLGTTANACVAIEDSNPGVASAHAAGAITLMVPDIVPPTEQSRAKCAAVLPDLDAAIALLATRSVLPVRA</sequence>
<dbReference type="Pfam" id="PF13419">
    <property type="entry name" value="HAD_2"/>
    <property type="match status" value="1"/>
</dbReference>
<dbReference type="RefSeq" id="WP_231319643.1">
    <property type="nucleotide sequence ID" value="NZ_CP088156.1"/>
</dbReference>
<gene>
    <name evidence="1" type="ORF">LQG66_31135</name>
</gene>
<dbReference type="InterPro" id="IPR023214">
    <property type="entry name" value="HAD_sf"/>
</dbReference>
<name>A0ABY3R9X5_9BRAD</name>
<dbReference type="InterPro" id="IPR006439">
    <property type="entry name" value="HAD-SF_hydro_IA"/>
</dbReference>
<proteinExistence type="predicted"/>
<protein>
    <submittedName>
        <fullName evidence="1">HAD family phosphatase</fullName>
    </submittedName>
</protein>
<dbReference type="InterPro" id="IPR023198">
    <property type="entry name" value="PGP-like_dom2"/>
</dbReference>
<reference evidence="1" key="1">
    <citation type="journal article" date="2024" name="Antonie Van Leeuwenhoek">
        <title>Bradyrhizobium ontarionense sp. nov., a novel bacterial symbiont isolated from Aeschynomene indica (Indian jointvetch), harbours photosynthesis, nitrogen fixation and nitrous oxide (N2O) reductase genes.</title>
        <authorList>
            <person name="Bromfield E.S.P."/>
            <person name="Cloutier S."/>
        </authorList>
    </citation>
    <scope>NUCLEOTIDE SEQUENCE</scope>
    <source>
        <strain evidence="1">A19</strain>
    </source>
</reference>
<dbReference type="CDD" id="cd07505">
    <property type="entry name" value="HAD_BPGM-like"/>
    <property type="match status" value="1"/>
</dbReference>
<keyword evidence="2" id="KW-1185">Reference proteome</keyword>
<dbReference type="SFLD" id="SFLDG01129">
    <property type="entry name" value="C1.5:_HAD__Beta-PGM__Phosphata"/>
    <property type="match status" value="1"/>
</dbReference>
<evidence type="ECO:0000313" key="1">
    <source>
        <dbReference type="EMBL" id="UFZ03626.1"/>
    </source>
</evidence>
<dbReference type="NCBIfam" id="TIGR01509">
    <property type="entry name" value="HAD-SF-IA-v3"/>
    <property type="match status" value="1"/>
</dbReference>
<dbReference type="Gene3D" id="1.10.150.240">
    <property type="entry name" value="Putative phosphatase, domain 2"/>
    <property type="match status" value="1"/>
</dbReference>
<dbReference type="InterPro" id="IPR036412">
    <property type="entry name" value="HAD-like_sf"/>
</dbReference>
<dbReference type="PANTHER" id="PTHR43481:SF4">
    <property type="entry name" value="GLYCEROL-1-PHOSPHATE PHOSPHOHYDROLASE 1-RELATED"/>
    <property type="match status" value="1"/>
</dbReference>
<dbReference type="InterPro" id="IPR051806">
    <property type="entry name" value="HAD-like_SPP"/>
</dbReference>
<dbReference type="SUPFAM" id="SSF56784">
    <property type="entry name" value="HAD-like"/>
    <property type="match status" value="1"/>
</dbReference>
<dbReference type="Proteomes" id="UP001431010">
    <property type="component" value="Chromosome"/>
</dbReference>
<dbReference type="Gene3D" id="3.40.50.1000">
    <property type="entry name" value="HAD superfamily/HAD-like"/>
    <property type="match status" value="1"/>
</dbReference>
<dbReference type="PANTHER" id="PTHR43481">
    <property type="entry name" value="FRUCTOSE-1-PHOSPHATE PHOSPHATASE"/>
    <property type="match status" value="1"/>
</dbReference>
<organism evidence="1 2">
    <name type="scientific">Bradyrhizobium ontarionense</name>
    <dbReference type="NCBI Taxonomy" id="2898149"/>
    <lineage>
        <taxon>Bacteria</taxon>
        <taxon>Pseudomonadati</taxon>
        <taxon>Pseudomonadota</taxon>
        <taxon>Alphaproteobacteria</taxon>
        <taxon>Hyphomicrobiales</taxon>
        <taxon>Nitrobacteraceae</taxon>
        <taxon>Bradyrhizobium</taxon>
    </lineage>
</organism>
<accession>A0ABY3R9X5</accession>
<evidence type="ECO:0000313" key="2">
    <source>
        <dbReference type="Proteomes" id="UP001431010"/>
    </source>
</evidence>
<dbReference type="InterPro" id="IPR041492">
    <property type="entry name" value="HAD_2"/>
</dbReference>